<dbReference type="Proteomes" id="UP000594638">
    <property type="component" value="Unassembled WGS sequence"/>
</dbReference>
<name>A0A8S0SRM4_OLEEU</name>
<accession>A0A8S0SRM4</accession>
<dbReference type="PANTHER" id="PTHR31639">
    <property type="entry name" value="F-BOX PROTEIN-LIKE"/>
    <property type="match status" value="1"/>
</dbReference>
<feature type="domain" description="F-box" evidence="1">
    <location>
        <begin position="9"/>
        <end position="62"/>
    </location>
</feature>
<dbReference type="InterPro" id="IPR053781">
    <property type="entry name" value="F-box_AtFBL13-like"/>
</dbReference>
<dbReference type="InterPro" id="IPR055411">
    <property type="entry name" value="LRR_FXL15/At3g58940/PEG3-like"/>
</dbReference>
<dbReference type="EMBL" id="CACTIH010005470">
    <property type="protein sequence ID" value="CAA2994258.1"/>
    <property type="molecule type" value="Genomic_DNA"/>
</dbReference>
<comment type="caution">
    <text evidence="2">The sequence shown here is derived from an EMBL/GenBank/DDBJ whole genome shotgun (WGS) entry which is preliminary data.</text>
</comment>
<sequence length="279" mass="32884">MEFAPLQPVDRISNLPENVIADILMCLPTRDAASTSILSKQWRYKWVKLPHLIFDVTVWQEFKVDERTMRFFLFLYQVLLRHQGPITKFSLVIPRLKSCSHIDHVINFLSNYGVEEFIFEIYKGYRIPSSLFMYLQLKRLTLSACLINPPPAFKGFNRLVRMELCDVIIDAEVLQSLISSCLLLEQLLLDFRNEFDFLEIDAPMLRLFHLRRFFCSSICIKRSQHLATVRVTSRQHIMADEFNYGNCNFVGFFDSLPALHKLCMDFHFMLVWLIINIIM</sequence>
<gene>
    <name evidence="2" type="ORF">OLEA9_A020458</name>
</gene>
<keyword evidence="3" id="KW-1185">Reference proteome</keyword>
<dbReference type="CDD" id="cd22160">
    <property type="entry name" value="F-box_AtFBL13-like"/>
    <property type="match status" value="1"/>
</dbReference>
<dbReference type="InterPro" id="IPR036047">
    <property type="entry name" value="F-box-like_dom_sf"/>
</dbReference>
<evidence type="ECO:0000313" key="2">
    <source>
        <dbReference type="EMBL" id="CAA2994258.1"/>
    </source>
</evidence>
<protein>
    <submittedName>
        <fullName evidence="2">F-box FBD LRR-repeat At1g13570-like</fullName>
    </submittedName>
</protein>
<evidence type="ECO:0000313" key="3">
    <source>
        <dbReference type="Proteomes" id="UP000594638"/>
    </source>
</evidence>
<dbReference type="OrthoDB" id="1937628at2759"/>
<dbReference type="PANTHER" id="PTHR31639:SF310">
    <property type="entry name" value="F-BOX DOMAIN-CONTAINING PROTEIN"/>
    <property type="match status" value="1"/>
</dbReference>
<dbReference type="Gene3D" id="1.20.1280.50">
    <property type="match status" value="1"/>
</dbReference>
<dbReference type="SMART" id="SM00256">
    <property type="entry name" value="FBOX"/>
    <property type="match status" value="1"/>
</dbReference>
<organism evidence="2 3">
    <name type="scientific">Olea europaea subsp. europaea</name>
    <dbReference type="NCBI Taxonomy" id="158383"/>
    <lineage>
        <taxon>Eukaryota</taxon>
        <taxon>Viridiplantae</taxon>
        <taxon>Streptophyta</taxon>
        <taxon>Embryophyta</taxon>
        <taxon>Tracheophyta</taxon>
        <taxon>Spermatophyta</taxon>
        <taxon>Magnoliopsida</taxon>
        <taxon>eudicotyledons</taxon>
        <taxon>Gunneridae</taxon>
        <taxon>Pentapetalae</taxon>
        <taxon>asterids</taxon>
        <taxon>lamiids</taxon>
        <taxon>Lamiales</taxon>
        <taxon>Oleaceae</taxon>
        <taxon>Oleeae</taxon>
        <taxon>Olea</taxon>
    </lineage>
</organism>
<reference evidence="2 3" key="1">
    <citation type="submission" date="2019-12" db="EMBL/GenBank/DDBJ databases">
        <authorList>
            <person name="Alioto T."/>
            <person name="Alioto T."/>
            <person name="Gomez Garrido J."/>
        </authorList>
    </citation>
    <scope>NUCLEOTIDE SEQUENCE [LARGE SCALE GENOMIC DNA]</scope>
</reference>
<dbReference type="SUPFAM" id="SSF81383">
    <property type="entry name" value="F-box domain"/>
    <property type="match status" value="1"/>
</dbReference>
<dbReference type="Pfam" id="PF24758">
    <property type="entry name" value="LRR_At5g56370"/>
    <property type="match status" value="1"/>
</dbReference>
<dbReference type="InterPro" id="IPR001810">
    <property type="entry name" value="F-box_dom"/>
</dbReference>
<evidence type="ECO:0000259" key="1">
    <source>
        <dbReference type="PROSITE" id="PS50181"/>
    </source>
</evidence>
<proteinExistence type="predicted"/>
<dbReference type="AlphaFoldDB" id="A0A8S0SRM4"/>
<dbReference type="PROSITE" id="PS50181">
    <property type="entry name" value="FBOX"/>
    <property type="match status" value="1"/>
</dbReference>
<dbReference type="Gramene" id="OE9A020458T1">
    <property type="protein sequence ID" value="OE9A020458C1"/>
    <property type="gene ID" value="OE9A020458"/>
</dbReference>
<dbReference type="Pfam" id="PF00646">
    <property type="entry name" value="F-box"/>
    <property type="match status" value="1"/>
</dbReference>